<organism evidence="11">
    <name type="scientific">Odontella aurita</name>
    <dbReference type="NCBI Taxonomy" id="265563"/>
    <lineage>
        <taxon>Eukaryota</taxon>
        <taxon>Sar</taxon>
        <taxon>Stramenopiles</taxon>
        <taxon>Ochrophyta</taxon>
        <taxon>Bacillariophyta</taxon>
        <taxon>Mediophyceae</taxon>
        <taxon>Biddulphiophycidae</taxon>
        <taxon>Eupodiscales</taxon>
        <taxon>Odontellaceae</taxon>
        <taxon>Odontella</taxon>
    </lineage>
</organism>
<dbReference type="InterPro" id="IPR025763">
    <property type="entry name" value="Trm8_euk"/>
</dbReference>
<feature type="binding site" evidence="9">
    <location>
        <position position="150"/>
    </location>
    <ligand>
        <name>S-adenosyl-L-methionine</name>
        <dbReference type="ChEBI" id="CHEBI:59789"/>
    </ligand>
</feature>
<feature type="binding site" evidence="9">
    <location>
        <begin position="206"/>
        <end position="207"/>
    </location>
    <ligand>
        <name>S-adenosyl-L-methionine</name>
        <dbReference type="ChEBI" id="CHEBI:59789"/>
    </ligand>
</feature>
<evidence type="ECO:0000313" key="11">
    <source>
        <dbReference type="EMBL" id="CAE2259902.1"/>
    </source>
</evidence>
<proteinExistence type="inferred from homology"/>
<dbReference type="NCBIfam" id="TIGR00091">
    <property type="entry name" value="tRNA (guanosine(46)-N7)-methyltransferase TrmB"/>
    <property type="match status" value="1"/>
</dbReference>
<dbReference type="InterPro" id="IPR003358">
    <property type="entry name" value="tRNA_(Gua-N-7)_MeTrfase_Trmb"/>
</dbReference>
<evidence type="ECO:0000256" key="7">
    <source>
        <dbReference type="ARBA" id="ARBA00022884"/>
    </source>
</evidence>
<dbReference type="UniPathway" id="UPA00989"/>
<keyword evidence="3 9" id="KW-0489">Methyltransferase</keyword>
<evidence type="ECO:0000256" key="5">
    <source>
        <dbReference type="ARBA" id="ARBA00022691"/>
    </source>
</evidence>
<dbReference type="PANTHER" id="PTHR23417">
    <property type="entry name" value="3-DEOXY-D-MANNO-OCTULOSONIC-ACID TRANSFERASE/TRNA GUANINE-N 7 - -METHYLTRANSFERASE"/>
    <property type="match status" value="1"/>
</dbReference>
<feature type="compositionally biased region" description="Basic and acidic residues" evidence="10">
    <location>
        <begin position="1"/>
        <end position="12"/>
    </location>
</feature>
<reference evidence="11" key="1">
    <citation type="submission" date="2021-01" db="EMBL/GenBank/DDBJ databases">
        <authorList>
            <person name="Corre E."/>
            <person name="Pelletier E."/>
            <person name="Niang G."/>
            <person name="Scheremetjew M."/>
            <person name="Finn R."/>
            <person name="Kale V."/>
            <person name="Holt S."/>
            <person name="Cochrane G."/>
            <person name="Meng A."/>
            <person name="Brown T."/>
            <person name="Cohen L."/>
        </authorList>
    </citation>
    <scope>NUCLEOTIDE SEQUENCE</scope>
    <source>
        <strain evidence="11">Isolate 1302-5</strain>
    </source>
</reference>
<dbReference type="InterPro" id="IPR029063">
    <property type="entry name" value="SAM-dependent_MTases_sf"/>
</dbReference>
<feature type="region of interest" description="Disordered" evidence="10">
    <location>
        <begin position="116"/>
        <end position="138"/>
    </location>
</feature>
<dbReference type="Gene3D" id="3.40.50.150">
    <property type="entry name" value="Vaccinia Virus protein VP39"/>
    <property type="match status" value="1"/>
</dbReference>
<comment type="subcellular location">
    <subcellularLocation>
        <location evidence="9">Nucleus</location>
    </subcellularLocation>
</comment>
<dbReference type="PROSITE" id="PS51625">
    <property type="entry name" value="SAM_MT_TRMB"/>
    <property type="match status" value="1"/>
</dbReference>
<feature type="binding site" evidence="9">
    <location>
        <begin position="304"/>
        <end position="306"/>
    </location>
    <ligand>
        <name>S-adenosyl-L-methionine</name>
        <dbReference type="ChEBI" id="CHEBI:59789"/>
    </ligand>
</feature>
<comment type="function">
    <text evidence="9">Catalyzes the formation of N(7)-methylguanine at position 46 (m7G46) in tRNA.</text>
</comment>
<dbReference type="Pfam" id="PF02390">
    <property type="entry name" value="Methyltransf_4"/>
    <property type="match status" value="1"/>
</dbReference>
<keyword evidence="2 9" id="KW-0820">tRNA-binding</keyword>
<gene>
    <name evidence="11" type="ORF">OAUR00152_LOCUS26188</name>
</gene>
<accession>A0A7S4JD45</accession>
<keyword evidence="8 9" id="KW-0539">Nucleus</keyword>
<dbReference type="EC" id="2.1.1.33" evidence="9"/>
<dbReference type="GO" id="GO:0008176">
    <property type="term" value="F:tRNA (guanine(46)-N7)-methyltransferase activity"/>
    <property type="evidence" value="ECO:0007669"/>
    <property type="project" value="UniProtKB-UniRule"/>
</dbReference>
<keyword evidence="4 9" id="KW-0808">Transferase</keyword>
<evidence type="ECO:0000256" key="1">
    <source>
        <dbReference type="ARBA" id="ARBA00000142"/>
    </source>
</evidence>
<feature type="region of interest" description="Disordered" evidence="10">
    <location>
        <begin position="1"/>
        <end position="76"/>
    </location>
</feature>
<comment type="pathway">
    <text evidence="9">tRNA modification; N(7)-methylguanine-tRNA biosynthesis.</text>
</comment>
<keyword evidence="7 9" id="KW-0694">RNA-binding</keyword>
<dbReference type="CDD" id="cd02440">
    <property type="entry name" value="AdoMet_MTases"/>
    <property type="match status" value="1"/>
</dbReference>
<keyword evidence="5 9" id="KW-0949">S-adenosyl-L-methionine</keyword>
<feature type="binding site" evidence="9">
    <location>
        <begin position="173"/>
        <end position="174"/>
    </location>
    <ligand>
        <name>S-adenosyl-L-methionine</name>
        <dbReference type="ChEBI" id="CHEBI:59789"/>
    </ligand>
</feature>
<keyword evidence="6 9" id="KW-0819">tRNA processing</keyword>
<feature type="compositionally biased region" description="Polar residues" evidence="10">
    <location>
        <begin position="39"/>
        <end position="50"/>
    </location>
</feature>
<feature type="binding site" evidence="9">
    <location>
        <position position="226"/>
    </location>
    <ligand>
        <name>S-adenosyl-L-methionine</name>
        <dbReference type="ChEBI" id="CHEBI:59789"/>
    </ligand>
</feature>
<evidence type="ECO:0000256" key="4">
    <source>
        <dbReference type="ARBA" id="ARBA00022679"/>
    </source>
</evidence>
<feature type="compositionally biased region" description="Basic and acidic residues" evidence="10">
    <location>
        <begin position="51"/>
        <end position="61"/>
    </location>
</feature>
<dbReference type="PANTHER" id="PTHR23417:SF16">
    <property type="entry name" value="TRNA (GUANINE-N(7)-)-METHYLTRANSFERASE"/>
    <property type="match status" value="1"/>
</dbReference>
<evidence type="ECO:0000256" key="8">
    <source>
        <dbReference type="ARBA" id="ARBA00023242"/>
    </source>
</evidence>
<dbReference type="AlphaFoldDB" id="A0A7S4JD45"/>
<dbReference type="HAMAP" id="MF_03055">
    <property type="entry name" value="tRNA_methyltr_TrmB_euk"/>
    <property type="match status" value="1"/>
</dbReference>
<comment type="similarity">
    <text evidence="9">Belongs to the class I-like SAM-binding methyltransferase superfamily. TrmB family.</text>
</comment>
<dbReference type="GO" id="GO:0005634">
    <property type="term" value="C:nucleus"/>
    <property type="evidence" value="ECO:0007669"/>
    <property type="project" value="UniProtKB-SubCell"/>
</dbReference>
<evidence type="ECO:0000256" key="9">
    <source>
        <dbReference type="HAMAP-Rule" id="MF_03055"/>
    </source>
</evidence>
<protein>
    <recommendedName>
        <fullName evidence="9">tRNA (guanine-N(7)-)-methyltransferase</fullName>
        <ecNumber evidence="9">2.1.1.33</ecNumber>
    </recommendedName>
    <alternativeName>
        <fullName evidence="9">tRNA (guanine(46)-N(7))-methyltransferase</fullName>
    </alternativeName>
    <alternativeName>
        <fullName evidence="9">tRNA(m7G46)-methyltransferase</fullName>
    </alternativeName>
</protein>
<dbReference type="GO" id="GO:0043527">
    <property type="term" value="C:tRNA methyltransferase complex"/>
    <property type="evidence" value="ECO:0007669"/>
    <property type="project" value="TreeGrafter"/>
</dbReference>
<evidence type="ECO:0000256" key="2">
    <source>
        <dbReference type="ARBA" id="ARBA00022555"/>
    </source>
</evidence>
<evidence type="ECO:0000256" key="10">
    <source>
        <dbReference type="SAM" id="MobiDB-lite"/>
    </source>
</evidence>
<evidence type="ECO:0000256" key="6">
    <source>
        <dbReference type="ARBA" id="ARBA00022694"/>
    </source>
</evidence>
<comment type="catalytic activity">
    <reaction evidence="1 9">
        <text>guanosine(46) in tRNA + S-adenosyl-L-methionine = N(7)-methylguanosine(46) in tRNA + S-adenosyl-L-homocysteine</text>
        <dbReference type="Rhea" id="RHEA:42708"/>
        <dbReference type="Rhea" id="RHEA-COMP:10188"/>
        <dbReference type="Rhea" id="RHEA-COMP:10189"/>
        <dbReference type="ChEBI" id="CHEBI:57856"/>
        <dbReference type="ChEBI" id="CHEBI:59789"/>
        <dbReference type="ChEBI" id="CHEBI:74269"/>
        <dbReference type="ChEBI" id="CHEBI:74480"/>
        <dbReference type="EC" id="2.1.1.33"/>
    </reaction>
</comment>
<name>A0A7S4JD45_9STRA</name>
<dbReference type="GO" id="GO:0000049">
    <property type="term" value="F:tRNA binding"/>
    <property type="evidence" value="ECO:0007669"/>
    <property type="project" value="UniProtKB-UniRule"/>
</dbReference>
<sequence>MSSAESESKPEQSDPEASTPPAASAGQKRPRNAADAASSCGNDGSETSEAATKKDASDRPRQPSPGTTPITIEGEMPQKKFYRSRAHCNPLSHNDAFDYPLGPDDVDWTAEHYPNHPALLPSEGENGGVEATADEDRRKKSVAPDVLDIGCGFGGLTVALSTLLPERTILGMEIRAKVTEYVRLRTVALRRDHPGKYQNASVLRTNSMRYLPNYFRKGRLEKIFFCFPDPHFKRRNYPRRIVSERLLTEYAHLLRPGGRLYTITDVKELHQWHLDKCRSHPLFRELTEEEMAKDPCVEAMRVETEEGKKVEREGRTPDVGYAVWERLDEKDERVPRVTAENFWEEGQFGVTVSQGKEEKKEGK</sequence>
<dbReference type="SUPFAM" id="SSF53335">
    <property type="entry name" value="S-adenosyl-L-methionine-dependent methyltransferases"/>
    <property type="match status" value="1"/>
</dbReference>
<evidence type="ECO:0000256" key="3">
    <source>
        <dbReference type="ARBA" id="ARBA00022603"/>
    </source>
</evidence>
<feature type="active site" evidence="9">
    <location>
        <position position="229"/>
    </location>
</feature>
<dbReference type="EMBL" id="HBKQ01037913">
    <property type="protein sequence ID" value="CAE2259902.1"/>
    <property type="molecule type" value="Transcribed_RNA"/>
</dbReference>